<dbReference type="SUPFAM" id="SSF81442">
    <property type="entry name" value="Cytochrome c oxidase subunit I-like"/>
    <property type="match status" value="1"/>
</dbReference>
<dbReference type="RefSeq" id="WP_145770695.1">
    <property type="nucleotide sequence ID" value="NZ_LR778301.1"/>
</dbReference>
<dbReference type="PANTHER" id="PTHR10422">
    <property type="entry name" value="CYTOCHROME C OXIDASE SUBUNIT 1"/>
    <property type="match status" value="1"/>
</dbReference>
<proteinExistence type="predicted"/>
<name>A0A6S6Y072_9PROT</name>
<evidence type="ECO:0000313" key="3">
    <source>
        <dbReference type="EMBL" id="CAB1370141.1"/>
    </source>
</evidence>
<dbReference type="AlphaFoldDB" id="A0A6S6Y072"/>
<keyword evidence="4" id="KW-1185">Reference proteome</keyword>
<dbReference type="PRINTS" id="PR01165">
    <property type="entry name" value="CYCOXIDASEI"/>
</dbReference>
<sequence>MATTYRICPRSGLQFDTQAERLMRWNAVAGVLALLVGGITALLVILTRWPAVKLLPADQFYMILTAHGVDMLIIWIIFFEMAVLYFASSTLLRSRLATPALGWVQFWLMVVGAIMANVAIFGGESSVMMTSYAPMQAKPHFYLGLILFAVGALIGCFIFLGTLVVAKAEKTYEGSIPLVTFGALTACIIAVFTIASGAIILIPTFLWSVGYIKEIDPQMYRVLWWGMGHSSQQINVSAHVAIWYLIAAVVFGAKPLSEKVSRFAYFLYILFLQLASAHHLLSDPGLSSEWKVLNTSYFMYFAVMASMIHGFTVPGAIEAAQRKKGYTKGMFEWLRKAPWGNPIFSGMFLSLVIFGFIGGISGVVLGTEQLNMLMHNTFYVPGHFHATVAGGTTLAFMALTYLLVPVLFKREIIMPGMAKIQPYLFGIGMAVTSLVMMGAGTLGVSRRHWDMAFSGAPFQYEWPGSAYLMMGLTGVFGVITVIGGALWILIVVGSLLFGKKLDEGIISEKRTPFPPDSPAAAVSSTGSAEHVVVPGTMALAGLLLTAFVLYYFVNWKYLSEVWQLG</sequence>
<dbReference type="GO" id="GO:0004129">
    <property type="term" value="F:cytochrome-c oxidase activity"/>
    <property type="evidence" value="ECO:0007669"/>
    <property type="project" value="InterPro"/>
</dbReference>
<evidence type="ECO:0000259" key="2">
    <source>
        <dbReference type="PROSITE" id="PS50855"/>
    </source>
</evidence>
<dbReference type="PANTHER" id="PTHR10422:SF40">
    <property type="entry name" value="CYTOCHROME C OXIDASE SUBUNIT I"/>
    <property type="match status" value="1"/>
</dbReference>
<gene>
    <name evidence="3" type="ORF">DENOEST_2987</name>
</gene>
<dbReference type="InterPro" id="IPR000883">
    <property type="entry name" value="Cyt_C_Oxase_1"/>
</dbReference>
<keyword evidence="1" id="KW-0249">Electron transport</keyword>
<keyword evidence="1" id="KW-0679">Respiratory chain</keyword>
<keyword evidence="1" id="KW-0813">Transport</keyword>
<evidence type="ECO:0000256" key="1">
    <source>
        <dbReference type="ARBA" id="ARBA00022660"/>
    </source>
</evidence>
<reference evidence="3 4" key="1">
    <citation type="submission" date="2020-03" db="EMBL/GenBank/DDBJ databases">
        <authorList>
            <consortium name="Genoscope - CEA"/>
            <person name="William W."/>
        </authorList>
    </citation>
    <scope>NUCLEOTIDE SEQUENCE [LARGE SCALE GENOMIC DNA]</scope>
    <source>
        <strain evidence="4">DSM 16959</strain>
    </source>
</reference>
<dbReference type="PROSITE" id="PS50855">
    <property type="entry name" value="COX1"/>
    <property type="match status" value="1"/>
</dbReference>
<dbReference type="Proteomes" id="UP000515733">
    <property type="component" value="Chromosome"/>
</dbReference>
<dbReference type="InterPro" id="IPR036927">
    <property type="entry name" value="Cyt_c_oxase-like_su1_sf"/>
</dbReference>
<dbReference type="OrthoDB" id="9764568at2"/>
<dbReference type="GO" id="GO:0016020">
    <property type="term" value="C:membrane"/>
    <property type="evidence" value="ECO:0007669"/>
    <property type="project" value="InterPro"/>
</dbReference>
<organism evidence="3 4">
    <name type="scientific">Denitratisoma oestradiolicum</name>
    <dbReference type="NCBI Taxonomy" id="311182"/>
    <lineage>
        <taxon>Bacteria</taxon>
        <taxon>Pseudomonadati</taxon>
        <taxon>Pseudomonadota</taxon>
        <taxon>Betaproteobacteria</taxon>
        <taxon>Nitrosomonadales</taxon>
        <taxon>Sterolibacteriaceae</taxon>
        <taxon>Denitratisoma</taxon>
    </lineage>
</organism>
<dbReference type="EMBL" id="LR778301">
    <property type="protein sequence ID" value="CAB1370141.1"/>
    <property type="molecule type" value="Genomic_DNA"/>
</dbReference>
<dbReference type="GO" id="GO:0009060">
    <property type="term" value="P:aerobic respiration"/>
    <property type="evidence" value="ECO:0007669"/>
    <property type="project" value="InterPro"/>
</dbReference>
<dbReference type="Pfam" id="PF00115">
    <property type="entry name" value="COX1"/>
    <property type="match status" value="1"/>
</dbReference>
<dbReference type="Gene3D" id="1.20.210.10">
    <property type="entry name" value="Cytochrome c oxidase-like, subunit I domain"/>
    <property type="match status" value="1"/>
</dbReference>
<feature type="domain" description="Cytochrome oxidase subunit I profile" evidence="2">
    <location>
        <begin position="28"/>
        <end position="497"/>
    </location>
</feature>
<accession>A0A6S6Y072</accession>
<evidence type="ECO:0000313" key="4">
    <source>
        <dbReference type="Proteomes" id="UP000515733"/>
    </source>
</evidence>
<dbReference type="KEGG" id="doe:DENOEST_2987"/>
<dbReference type="GO" id="GO:0020037">
    <property type="term" value="F:heme binding"/>
    <property type="evidence" value="ECO:0007669"/>
    <property type="project" value="InterPro"/>
</dbReference>
<protein>
    <submittedName>
        <fullName evidence="3">Cytochrome C oxidase subunit I</fullName>
    </submittedName>
</protein>
<dbReference type="InterPro" id="IPR023616">
    <property type="entry name" value="Cyt_c_oxase-like_su1_dom"/>
</dbReference>